<accession>A0ABT4MX98</accession>
<organism evidence="4 5">
    <name type="scientific">Gordonia rubripertincta</name>
    <name type="common">Rhodococcus corallinus</name>
    <dbReference type="NCBI Taxonomy" id="36822"/>
    <lineage>
        <taxon>Bacteria</taxon>
        <taxon>Bacillati</taxon>
        <taxon>Actinomycetota</taxon>
        <taxon>Actinomycetes</taxon>
        <taxon>Mycobacteriales</taxon>
        <taxon>Gordoniaceae</taxon>
        <taxon>Gordonia</taxon>
    </lineage>
</organism>
<dbReference type="InterPro" id="IPR009057">
    <property type="entry name" value="Homeodomain-like_sf"/>
</dbReference>
<feature type="DNA-binding region" description="H-T-H motif" evidence="2">
    <location>
        <begin position="39"/>
        <end position="58"/>
    </location>
</feature>
<evidence type="ECO:0000256" key="2">
    <source>
        <dbReference type="PROSITE-ProRule" id="PRU00335"/>
    </source>
</evidence>
<dbReference type="RefSeq" id="WP_301572539.1">
    <property type="nucleotide sequence ID" value="NZ_JAPWIE010000005.1"/>
</dbReference>
<proteinExistence type="predicted"/>
<evidence type="ECO:0000256" key="1">
    <source>
        <dbReference type="ARBA" id="ARBA00023125"/>
    </source>
</evidence>
<reference evidence="4" key="1">
    <citation type="submission" date="2022-12" db="EMBL/GenBank/DDBJ databases">
        <authorList>
            <person name="Krivoruchko A.V."/>
            <person name="Elkin A."/>
        </authorList>
    </citation>
    <scope>NUCLEOTIDE SEQUENCE</scope>
    <source>
        <strain evidence="4">IEGM 1388</strain>
    </source>
</reference>
<evidence type="ECO:0000259" key="3">
    <source>
        <dbReference type="PROSITE" id="PS50977"/>
    </source>
</evidence>
<evidence type="ECO:0000313" key="5">
    <source>
        <dbReference type="Proteomes" id="UP001067235"/>
    </source>
</evidence>
<dbReference type="Proteomes" id="UP001067235">
    <property type="component" value="Unassembled WGS sequence"/>
</dbReference>
<keyword evidence="5" id="KW-1185">Reference proteome</keyword>
<feature type="domain" description="HTH tetR-type" evidence="3">
    <location>
        <begin position="15"/>
        <end position="76"/>
    </location>
</feature>
<dbReference type="PROSITE" id="PS50977">
    <property type="entry name" value="HTH_TETR_2"/>
    <property type="match status" value="1"/>
</dbReference>
<dbReference type="SUPFAM" id="SSF46689">
    <property type="entry name" value="Homeodomain-like"/>
    <property type="match status" value="1"/>
</dbReference>
<evidence type="ECO:0000313" key="4">
    <source>
        <dbReference type="EMBL" id="MCZ4551638.1"/>
    </source>
</evidence>
<dbReference type="InterPro" id="IPR001647">
    <property type="entry name" value="HTH_TetR"/>
</dbReference>
<keyword evidence="1 2" id="KW-0238">DNA-binding</keyword>
<protein>
    <submittedName>
        <fullName evidence="4">TetR/AcrR family transcriptional regulator</fullName>
    </submittedName>
</protein>
<dbReference type="EMBL" id="JAPWIE010000005">
    <property type="protein sequence ID" value="MCZ4551638.1"/>
    <property type="molecule type" value="Genomic_DNA"/>
</dbReference>
<name>A0ABT4MX98_GORRU</name>
<sequence>MVISAKGTRLNRRGLETRRHVLEVAIACLAAHDAADPASANQIAREAGVTWGTVQHQFGDVDGLWAAVLELILDEWELLPPSDSSPGVSSETTADRVAAIVDRFWNLLGTPRARAVNNLRTLLPGDRSELESAYPQTARAIADWDRVWTASYEGAFTGLPVNSERLRRVRIFLPGALRGLRAEFEMSTYADESEGRRGLVEAIVVYLATED</sequence>
<gene>
    <name evidence="4" type="ORF">O4213_16720</name>
</gene>
<dbReference type="Gene3D" id="1.10.357.10">
    <property type="entry name" value="Tetracycline Repressor, domain 2"/>
    <property type="match status" value="1"/>
</dbReference>
<comment type="caution">
    <text evidence="4">The sequence shown here is derived from an EMBL/GenBank/DDBJ whole genome shotgun (WGS) entry which is preliminary data.</text>
</comment>